<dbReference type="Proteomes" id="UP000515349">
    <property type="component" value="Chromosome"/>
</dbReference>
<reference evidence="2" key="4">
    <citation type="submission" date="2020-07" db="EMBL/GenBank/DDBJ databases">
        <authorList>
            <person name="Yang C."/>
        </authorList>
    </citation>
    <scope>NUCLEOTIDE SEQUENCE</scope>
    <source>
        <strain evidence="2">Cx-624</strain>
    </source>
</reference>
<dbReference type="RefSeq" id="WP_181886613.1">
    <property type="nucleotide sequence ID" value="NZ_CP059472.1"/>
</dbReference>
<dbReference type="KEGG" id="cbau:H1R16_10385"/>
<gene>
    <name evidence="3" type="ORF">H1R16_10385</name>
    <name evidence="2" type="ORF">H2507_05080</name>
</gene>
<keyword evidence="5" id="KW-1185">Reference proteome</keyword>
<feature type="chain" id="PRO_5044656282" evidence="1">
    <location>
        <begin position="20"/>
        <end position="481"/>
    </location>
</feature>
<dbReference type="Gene3D" id="2.40.160.60">
    <property type="entry name" value="Outer membrane protein transport protein (OMPP1/FadL/TodX)"/>
    <property type="match status" value="1"/>
</dbReference>
<dbReference type="AlphaFoldDB" id="A0A7D7QEF1"/>
<keyword evidence="1" id="KW-0732">Signal</keyword>
<feature type="signal peptide" evidence="1">
    <location>
        <begin position="1"/>
        <end position="19"/>
    </location>
</feature>
<organism evidence="3 4">
    <name type="scientific">Marnyiella aurantia</name>
    <dbReference type="NCBI Taxonomy" id="2758037"/>
    <lineage>
        <taxon>Bacteria</taxon>
        <taxon>Pseudomonadati</taxon>
        <taxon>Bacteroidota</taxon>
        <taxon>Flavobacteriia</taxon>
        <taxon>Flavobacteriales</taxon>
        <taxon>Weeksellaceae</taxon>
        <taxon>Marnyiella</taxon>
    </lineage>
</organism>
<evidence type="ECO:0000256" key="1">
    <source>
        <dbReference type="SAM" id="SignalP"/>
    </source>
</evidence>
<dbReference type="SUPFAM" id="SSF56935">
    <property type="entry name" value="Porins"/>
    <property type="match status" value="1"/>
</dbReference>
<protein>
    <submittedName>
        <fullName evidence="3">Hemin receptor</fullName>
    </submittedName>
</protein>
<evidence type="ECO:0000313" key="5">
    <source>
        <dbReference type="Proteomes" id="UP000539710"/>
    </source>
</evidence>
<reference evidence="4" key="2">
    <citation type="submission" date="2020-07" db="EMBL/GenBank/DDBJ databases">
        <title>Chryseobacterium sp.cx-624.</title>
        <authorList>
            <person name="Yang C."/>
        </authorList>
    </citation>
    <scope>NUCLEOTIDE SEQUENCE [LARGE SCALE GENOMIC DNA]</scope>
    <source>
        <strain evidence="4">cx-624</strain>
    </source>
</reference>
<evidence type="ECO:0000313" key="3">
    <source>
        <dbReference type="EMBL" id="QMS98101.1"/>
    </source>
</evidence>
<name>A0A7D7QEF1_9FLAO</name>
<reference evidence="3" key="1">
    <citation type="submission" date="2020-07" db="EMBL/GenBank/DDBJ databases">
        <title>Chryseobacterium sp. CX-624.</title>
        <authorList>
            <person name="Yang C."/>
        </authorList>
    </citation>
    <scope>NUCLEOTIDE SEQUENCE</scope>
    <source>
        <strain evidence="3">CX-624</strain>
    </source>
</reference>
<dbReference type="EMBL" id="CP059472">
    <property type="protein sequence ID" value="QMS98101.1"/>
    <property type="molecule type" value="Genomic_DNA"/>
</dbReference>
<keyword evidence="3" id="KW-0675">Receptor</keyword>
<proteinExistence type="predicted"/>
<accession>A0A7D7QEF1</accession>
<evidence type="ECO:0000313" key="4">
    <source>
        <dbReference type="Proteomes" id="UP000515349"/>
    </source>
</evidence>
<dbReference type="EMBL" id="JACEUX010000001">
    <property type="protein sequence ID" value="MBA5246537.1"/>
    <property type="molecule type" value="Genomic_DNA"/>
</dbReference>
<sequence length="481" mass="51750">MIKKSLAVLTVTAVFFAQAQDVSILKNTVDVYSNSSLGSSAKWNAMAGSAGALGGDATALMNNPAGLGVAISSNIGGTLGVTNYKNVSSSGNQSTSFSNTMADLTNANGVASFQLLTETPWKFVNLGVNISSRNLDSYAETPGNTNIIIPKELEDSMGTPVTGNLNFLGHGYYRTGLQTKMSVGIGANYDNAFFVGAGLNFHSSNLEQFDTARFGLDLDNSVTEFDKQYTPFSELGSGFSASVGVIGKLNNQFRLGAALETPTWWQIERVYTDYYTDVDGYISYETLAEDRTFSSPLKATLSAAFVPNKNFSLNVDYGLGLTKPRYKVQGPAETELNSFLADHSTASSEIKVGAEYRIKALRLRGGFAHASNPFDAVSISAYNNTNGSVGNQTFDNLILGSRNTVGLGAGYDFKSFYIDLAYQNMNSEYTNPFLFGSVANDSPRYTTGYHSGNFDISEEVSAVSTVKNTQNNLFLTLGWKF</sequence>
<reference evidence="5" key="3">
    <citation type="submission" date="2020-07" db="EMBL/GenBank/DDBJ databases">
        <title>Flavobacterium sp. xlx-214.</title>
        <authorList>
            <person name="Yang C."/>
        </authorList>
    </citation>
    <scope>NUCLEOTIDE SEQUENCE [LARGE SCALE GENOMIC DNA]</scope>
    <source>
        <strain evidence="5">CX-624</strain>
    </source>
</reference>
<evidence type="ECO:0000313" key="2">
    <source>
        <dbReference type="EMBL" id="MBA5246537.1"/>
    </source>
</evidence>
<dbReference type="Proteomes" id="UP000539710">
    <property type="component" value="Unassembled WGS sequence"/>
</dbReference>